<feature type="signal peptide" evidence="2">
    <location>
        <begin position="1"/>
        <end position="21"/>
    </location>
</feature>
<name>A0ABP3Q6U1_9PROT</name>
<dbReference type="EMBL" id="BAAADD010000009">
    <property type="protein sequence ID" value="GAA0581660.1"/>
    <property type="molecule type" value="Genomic_DNA"/>
</dbReference>
<feature type="domain" description="Ice-binding protein C-terminal" evidence="3">
    <location>
        <begin position="326"/>
        <end position="349"/>
    </location>
</feature>
<accession>A0ABP3Q6U1</accession>
<dbReference type="NCBIfam" id="TIGR04215">
    <property type="entry name" value="choice_anch_A"/>
    <property type="match status" value="1"/>
</dbReference>
<evidence type="ECO:0000259" key="4">
    <source>
        <dbReference type="Pfam" id="PF20597"/>
    </source>
</evidence>
<organism evidence="5 6">
    <name type="scientific">Rhizomicrobium electricum</name>
    <dbReference type="NCBI Taxonomy" id="480070"/>
    <lineage>
        <taxon>Bacteria</taxon>
        <taxon>Pseudomonadati</taxon>
        <taxon>Pseudomonadota</taxon>
        <taxon>Alphaproteobacteria</taxon>
        <taxon>Micropepsales</taxon>
        <taxon>Micropepsaceae</taxon>
        <taxon>Rhizomicrobium</taxon>
    </lineage>
</organism>
<feature type="domain" description="Choice-of-anchor A" evidence="4">
    <location>
        <begin position="28"/>
        <end position="311"/>
    </location>
</feature>
<feature type="chain" id="PRO_5045512399" description="PEP-CTERM protein-sorting domain-containing protein" evidence="2">
    <location>
        <begin position="22"/>
        <end position="353"/>
    </location>
</feature>
<comment type="caution">
    <text evidence="5">The sequence shown here is derived from an EMBL/GenBank/DDBJ whole genome shotgun (WGS) entry which is preliminary data.</text>
</comment>
<keyword evidence="6" id="KW-1185">Reference proteome</keyword>
<dbReference type="Proteomes" id="UP001499951">
    <property type="component" value="Unassembled WGS sequence"/>
</dbReference>
<reference evidence="6" key="1">
    <citation type="journal article" date="2019" name="Int. J. Syst. Evol. Microbiol.">
        <title>The Global Catalogue of Microorganisms (GCM) 10K type strain sequencing project: providing services to taxonomists for standard genome sequencing and annotation.</title>
        <authorList>
            <consortium name="The Broad Institute Genomics Platform"/>
            <consortium name="The Broad Institute Genome Sequencing Center for Infectious Disease"/>
            <person name="Wu L."/>
            <person name="Ma J."/>
        </authorList>
    </citation>
    <scope>NUCLEOTIDE SEQUENCE [LARGE SCALE GENOMIC DNA]</scope>
    <source>
        <strain evidence="6">JCM 15089</strain>
    </source>
</reference>
<proteinExistence type="predicted"/>
<feature type="compositionally biased region" description="Pro residues" evidence="1">
    <location>
        <begin position="313"/>
        <end position="327"/>
    </location>
</feature>
<protein>
    <recommendedName>
        <fullName evidence="7">PEP-CTERM protein-sorting domain-containing protein</fullName>
    </recommendedName>
</protein>
<dbReference type="RefSeq" id="WP_166935423.1">
    <property type="nucleotide sequence ID" value="NZ_BAAADD010000009.1"/>
</dbReference>
<keyword evidence="2" id="KW-0732">Signal</keyword>
<evidence type="ECO:0000256" key="1">
    <source>
        <dbReference type="SAM" id="MobiDB-lite"/>
    </source>
</evidence>
<dbReference type="InterPro" id="IPR013424">
    <property type="entry name" value="Ice-binding_C"/>
</dbReference>
<dbReference type="NCBIfam" id="TIGR02595">
    <property type="entry name" value="PEP_CTERM"/>
    <property type="match status" value="1"/>
</dbReference>
<evidence type="ECO:0000256" key="2">
    <source>
        <dbReference type="SAM" id="SignalP"/>
    </source>
</evidence>
<evidence type="ECO:0008006" key="7">
    <source>
        <dbReference type="Google" id="ProtNLM"/>
    </source>
</evidence>
<dbReference type="Pfam" id="PF20597">
    <property type="entry name" value="pAdhesive_15"/>
    <property type="match status" value="1"/>
</dbReference>
<evidence type="ECO:0000313" key="6">
    <source>
        <dbReference type="Proteomes" id="UP001499951"/>
    </source>
</evidence>
<sequence>MQRLYLSVCFAAIAVTASASASPLDAASLMANYNLITSGNATTNGDIEGAMIVGGNFTGAAGTANLFNNAARLPANKTSYIYGANSSQINVDNAGSLYIGGSNSGNINLNGPGNLQIGGANSANINGSVGGTVAIAGANGGTVNNATYLPGNASTIVAPYVKADVIAALTGYSATLAGLSSNGSIITGANSLTFSHAGSGQAVFAIAAADLVADLTNANISFLLGDPSASVVINVDLQGANLALPSSAHFASGTALENVLFNFYNGTGTVIDFGTMWKTSVLAMGSEVTNHTPIEGSVAAASFTGHGELHNFPPTPPGNQNPPPETVPEPGTLALMMAAMLGLLGLRRKRKLA</sequence>
<evidence type="ECO:0000259" key="3">
    <source>
        <dbReference type="Pfam" id="PF07589"/>
    </source>
</evidence>
<feature type="region of interest" description="Disordered" evidence="1">
    <location>
        <begin position="305"/>
        <end position="330"/>
    </location>
</feature>
<dbReference type="Pfam" id="PF07589">
    <property type="entry name" value="PEP-CTERM"/>
    <property type="match status" value="1"/>
</dbReference>
<evidence type="ECO:0000313" key="5">
    <source>
        <dbReference type="EMBL" id="GAA0581660.1"/>
    </source>
</evidence>
<dbReference type="InterPro" id="IPR026588">
    <property type="entry name" value="Choice_anch_A"/>
</dbReference>
<gene>
    <name evidence="5" type="ORF">GCM10008942_33170</name>
</gene>